<gene>
    <name evidence="3" type="ORF">g.3337</name>
</gene>
<evidence type="ECO:0000313" key="3">
    <source>
        <dbReference type="EMBL" id="JAT16674.1"/>
    </source>
</evidence>
<name>A0A1B6KZK9_9HEMI</name>
<dbReference type="InterPro" id="IPR001007">
    <property type="entry name" value="VWF_dom"/>
</dbReference>
<organism evidence="3">
    <name type="scientific">Graphocephala atropunctata</name>
    <dbReference type="NCBI Taxonomy" id="36148"/>
    <lineage>
        <taxon>Eukaryota</taxon>
        <taxon>Metazoa</taxon>
        <taxon>Ecdysozoa</taxon>
        <taxon>Arthropoda</taxon>
        <taxon>Hexapoda</taxon>
        <taxon>Insecta</taxon>
        <taxon>Pterygota</taxon>
        <taxon>Neoptera</taxon>
        <taxon>Paraneoptera</taxon>
        <taxon>Hemiptera</taxon>
        <taxon>Auchenorrhyncha</taxon>
        <taxon>Membracoidea</taxon>
        <taxon>Cicadellidae</taxon>
        <taxon>Cicadellinae</taxon>
        <taxon>Cicadellini</taxon>
        <taxon>Graphocephala</taxon>
    </lineage>
</organism>
<evidence type="ECO:0000256" key="1">
    <source>
        <dbReference type="SAM" id="SignalP"/>
    </source>
</evidence>
<reference evidence="3" key="1">
    <citation type="submission" date="2015-11" db="EMBL/GenBank/DDBJ databases">
        <title>De novo transcriptome assembly of four potential Pierce s Disease insect vectors from Arizona vineyards.</title>
        <authorList>
            <person name="Tassone E.E."/>
        </authorList>
    </citation>
    <scope>NUCLEOTIDE SEQUENCE</scope>
</reference>
<proteinExistence type="predicted"/>
<evidence type="ECO:0000259" key="2">
    <source>
        <dbReference type="PROSITE" id="PS50184"/>
    </source>
</evidence>
<keyword evidence="1" id="KW-0732">Signal</keyword>
<dbReference type="EMBL" id="GEBQ01023303">
    <property type="protein sequence ID" value="JAT16674.1"/>
    <property type="molecule type" value="Transcribed_RNA"/>
</dbReference>
<feature type="chain" id="PRO_5008586981" description="VWFC domain-containing protein" evidence="1">
    <location>
        <begin position="32"/>
        <end position="307"/>
    </location>
</feature>
<feature type="domain" description="VWFC" evidence="2">
    <location>
        <begin position="71"/>
        <end position="146"/>
    </location>
</feature>
<feature type="non-terminal residue" evidence="3">
    <location>
        <position position="1"/>
    </location>
</feature>
<dbReference type="PROSITE" id="PS50184">
    <property type="entry name" value="VWFC_2"/>
    <property type="match status" value="1"/>
</dbReference>
<dbReference type="AlphaFoldDB" id="A0A1B6KZK9"/>
<accession>A0A1B6KZK9</accession>
<protein>
    <recommendedName>
        <fullName evidence="2">VWFC domain-containing protein</fullName>
    </recommendedName>
</protein>
<feature type="signal peptide" evidence="1">
    <location>
        <begin position="1"/>
        <end position="31"/>
    </location>
</feature>
<sequence length="307" mass="34500">DKNQKRSKSATMWRVALLFTFSTPLFTLVRADCHDYEKYYYADIGCVLEAEDDSGCPMSYDCSSLAQRSPDKCYYQGKAYEEGHKLEETPDAPCLVECRCESAVNNTVAFSCINVECPSELGPPPEPGCYNVHEHGQCCSVKEICYSSSKGEEAEGKTPKDVCEYNNKTYQVGEQFYPDENTCLECICGPGYIGLFEEPFCRKINCSLELNYAERILEGCVPVYYGDKGCCPHDWRCPDESDFVMQSEPEVDTKDARASDKSCKFGSLTMRVGERLNPVTEGQGERQCSCRVPPHPICVETPQPRED</sequence>